<sequence>MDFDVLTRPGSPIPNMFSEREIWSRNYQRETISAPVVEVVHF</sequence>
<evidence type="ECO:0000313" key="1">
    <source>
        <dbReference type="EMBL" id="EGF27875.1"/>
    </source>
</evidence>
<accession>F2AR67</accession>
<dbReference type="AlphaFoldDB" id="F2AR67"/>
<name>F2AR67_RHOBT</name>
<proteinExistence type="predicted"/>
<gene>
    <name evidence="1" type="ORF">RBWH47_00207</name>
</gene>
<reference evidence="1 2" key="1">
    <citation type="journal article" date="2013" name="Mar. Genomics">
        <title>Expression of sulfatases in Rhodopirellula baltica and the diversity of sulfatases in the genus Rhodopirellula.</title>
        <authorList>
            <person name="Wegner C.E."/>
            <person name="Richter-Heitmann T."/>
            <person name="Klindworth A."/>
            <person name="Klockow C."/>
            <person name="Richter M."/>
            <person name="Achstetter T."/>
            <person name="Glockner F.O."/>
            <person name="Harder J."/>
        </authorList>
    </citation>
    <scope>NUCLEOTIDE SEQUENCE [LARGE SCALE GENOMIC DNA]</scope>
    <source>
        <strain evidence="1 2">WH47</strain>
    </source>
</reference>
<dbReference type="Proteomes" id="UP000006222">
    <property type="component" value="Unassembled WGS sequence"/>
</dbReference>
<evidence type="ECO:0000313" key="2">
    <source>
        <dbReference type="Proteomes" id="UP000006222"/>
    </source>
</evidence>
<comment type="caution">
    <text evidence="1">The sequence shown here is derived from an EMBL/GenBank/DDBJ whole genome shotgun (WGS) entry which is preliminary data.</text>
</comment>
<protein>
    <submittedName>
        <fullName evidence="1">Uncharacterized protein</fullName>
    </submittedName>
</protein>
<dbReference type="EMBL" id="AFAR01000124">
    <property type="protein sequence ID" value="EGF27875.1"/>
    <property type="molecule type" value="Genomic_DNA"/>
</dbReference>
<organism evidence="1 2">
    <name type="scientific">Rhodopirellula baltica WH47</name>
    <dbReference type="NCBI Taxonomy" id="991778"/>
    <lineage>
        <taxon>Bacteria</taxon>
        <taxon>Pseudomonadati</taxon>
        <taxon>Planctomycetota</taxon>
        <taxon>Planctomycetia</taxon>
        <taxon>Pirellulales</taxon>
        <taxon>Pirellulaceae</taxon>
        <taxon>Rhodopirellula</taxon>
    </lineage>
</organism>